<evidence type="ECO:0008006" key="3">
    <source>
        <dbReference type="Google" id="ProtNLM"/>
    </source>
</evidence>
<dbReference type="PANTHER" id="PTHR31891:SF1">
    <property type="entry name" value="FORMAMIDASE C869.04-RELATED"/>
    <property type="match status" value="1"/>
</dbReference>
<name>A0AAD2HL06_9AGAR</name>
<accession>A0AAD2HL06</accession>
<dbReference type="InterPro" id="IPR004304">
    <property type="entry name" value="FmdA_AmdA"/>
</dbReference>
<protein>
    <recommendedName>
        <fullName evidence="3">Acetamidase</fullName>
    </recommendedName>
</protein>
<dbReference type="GO" id="GO:0016811">
    <property type="term" value="F:hydrolase activity, acting on carbon-nitrogen (but not peptide) bonds, in linear amides"/>
    <property type="evidence" value="ECO:0007669"/>
    <property type="project" value="InterPro"/>
</dbReference>
<dbReference type="Pfam" id="PF03069">
    <property type="entry name" value="FmdA_AmdA"/>
    <property type="match status" value="1"/>
</dbReference>
<reference evidence="1" key="1">
    <citation type="submission" date="2023-11" db="EMBL/GenBank/DDBJ databases">
        <authorList>
            <person name="De Vega J J."/>
            <person name="De Vega J J."/>
        </authorList>
    </citation>
    <scope>NUCLEOTIDE SEQUENCE</scope>
</reference>
<evidence type="ECO:0000313" key="2">
    <source>
        <dbReference type="Proteomes" id="UP001295794"/>
    </source>
</evidence>
<keyword evidence="2" id="KW-1185">Reference proteome</keyword>
<dbReference type="Proteomes" id="UP001295794">
    <property type="component" value="Unassembled WGS sequence"/>
</dbReference>
<evidence type="ECO:0000313" key="1">
    <source>
        <dbReference type="EMBL" id="CAK5277926.1"/>
    </source>
</evidence>
<gene>
    <name evidence="1" type="ORF">MYCIT1_LOCUS27097</name>
</gene>
<dbReference type="EMBL" id="CAVNYO010000421">
    <property type="protein sequence ID" value="CAK5277926.1"/>
    <property type="molecule type" value="Genomic_DNA"/>
</dbReference>
<proteinExistence type="predicted"/>
<sequence length="61" mass="6722">MLSATRAAVRSMIEFLAAEHGLSRVEAYMLCSVAGDLRLHEVVDMPNFVVGMMIPKSILRS</sequence>
<dbReference type="Gene3D" id="3.10.28.20">
    <property type="entry name" value="Acetamidase/Formamidase-like domains"/>
    <property type="match status" value="1"/>
</dbReference>
<dbReference type="SUPFAM" id="SSF141130">
    <property type="entry name" value="Acetamidase/Formamidase-like"/>
    <property type="match status" value="1"/>
</dbReference>
<organism evidence="1 2">
    <name type="scientific">Mycena citricolor</name>
    <dbReference type="NCBI Taxonomy" id="2018698"/>
    <lineage>
        <taxon>Eukaryota</taxon>
        <taxon>Fungi</taxon>
        <taxon>Dikarya</taxon>
        <taxon>Basidiomycota</taxon>
        <taxon>Agaricomycotina</taxon>
        <taxon>Agaricomycetes</taxon>
        <taxon>Agaricomycetidae</taxon>
        <taxon>Agaricales</taxon>
        <taxon>Marasmiineae</taxon>
        <taxon>Mycenaceae</taxon>
        <taxon>Mycena</taxon>
    </lineage>
</organism>
<dbReference type="PANTHER" id="PTHR31891">
    <property type="entry name" value="FORMAMIDASE C869.04-RELATED"/>
    <property type="match status" value="1"/>
</dbReference>
<dbReference type="AlphaFoldDB" id="A0AAD2HL06"/>
<comment type="caution">
    <text evidence="1">The sequence shown here is derived from an EMBL/GenBank/DDBJ whole genome shotgun (WGS) entry which is preliminary data.</text>
</comment>